<dbReference type="InterPro" id="IPR001867">
    <property type="entry name" value="OmpR/PhoB-type_DNA-bd"/>
</dbReference>
<evidence type="ECO:0000313" key="6">
    <source>
        <dbReference type="EMBL" id="TBW53317.1"/>
    </source>
</evidence>
<dbReference type="Proteomes" id="UP000313645">
    <property type="component" value="Unassembled WGS sequence"/>
</dbReference>
<dbReference type="PROSITE" id="PS50110">
    <property type="entry name" value="RESPONSE_REGULATORY"/>
    <property type="match status" value="1"/>
</dbReference>
<dbReference type="PANTHER" id="PTHR48111:SF36">
    <property type="entry name" value="TRANSCRIPTIONAL REGULATORY PROTEIN CUTR"/>
    <property type="match status" value="1"/>
</dbReference>
<accession>A0ABY1ZHN6</accession>
<organism evidence="6 7">
    <name type="scientific">Marinobacter halodurans</name>
    <dbReference type="NCBI Taxonomy" id="2528979"/>
    <lineage>
        <taxon>Bacteria</taxon>
        <taxon>Pseudomonadati</taxon>
        <taxon>Pseudomonadota</taxon>
        <taxon>Gammaproteobacteria</taxon>
        <taxon>Pseudomonadales</taxon>
        <taxon>Marinobacteraceae</taxon>
        <taxon>Marinobacter</taxon>
    </lineage>
</organism>
<keyword evidence="2" id="KW-0597">Phosphoprotein</keyword>
<feature type="modified residue" description="4-aspartylphosphate" evidence="2">
    <location>
        <position position="51"/>
    </location>
</feature>
<feature type="domain" description="Response regulatory" evidence="4">
    <location>
        <begin position="2"/>
        <end position="116"/>
    </location>
</feature>
<dbReference type="CDD" id="cd00383">
    <property type="entry name" value="trans_reg_C"/>
    <property type="match status" value="1"/>
</dbReference>
<dbReference type="RefSeq" id="WP_131482725.1">
    <property type="nucleotide sequence ID" value="NZ_SJDL01000025.1"/>
</dbReference>
<evidence type="ECO:0000256" key="1">
    <source>
        <dbReference type="ARBA" id="ARBA00023125"/>
    </source>
</evidence>
<name>A0ABY1ZHN6_9GAMM</name>
<dbReference type="Gene3D" id="1.10.10.10">
    <property type="entry name" value="Winged helix-like DNA-binding domain superfamily/Winged helix DNA-binding domain"/>
    <property type="match status" value="1"/>
</dbReference>
<keyword evidence="7" id="KW-1185">Reference proteome</keyword>
<dbReference type="InterPro" id="IPR039420">
    <property type="entry name" value="WalR-like"/>
</dbReference>
<dbReference type="InterPro" id="IPR011006">
    <property type="entry name" value="CheY-like_superfamily"/>
</dbReference>
<evidence type="ECO:0000313" key="7">
    <source>
        <dbReference type="Proteomes" id="UP000313645"/>
    </source>
</evidence>
<dbReference type="InterPro" id="IPR001789">
    <property type="entry name" value="Sig_transdc_resp-reg_receiver"/>
</dbReference>
<evidence type="ECO:0000256" key="2">
    <source>
        <dbReference type="PROSITE-ProRule" id="PRU00169"/>
    </source>
</evidence>
<evidence type="ECO:0000259" key="5">
    <source>
        <dbReference type="PROSITE" id="PS51755"/>
    </source>
</evidence>
<dbReference type="SMART" id="SM00862">
    <property type="entry name" value="Trans_reg_C"/>
    <property type="match status" value="1"/>
</dbReference>
<keyword evidence="1 3" id="KW-0238">DNA-binding</keyword>
<sequence length="222" mass="24481">MRLLIVEDDPLIADSLTQGLGPLGNTVEVFTVLSEARAALAHSHFDLVVLDLGLPDGNGLTLLAEIRRRGDATPVLILTARDGVAERVQGLDLGADDYLAKPFSLPELQARVRALLRRSQQRTDNRLRFGPLCFDPASGEVTLHDERLDLPPRELGLMEGLLLHAGRIVPREQLIDRLFGFGEAGPNALDLYISRLRKRLQGSGVRIRTLRGLGYRLEDDPT</sequence>
<dbReference type="EMBL" id="SJDL01000025">
    <property type="protein sequence ID" value="TBW53317.1"/>
    <property type="molecule type" value="Genomic_DNA"/>
</dbReference>
<dbReference type="Gene3D" id="3.40.50.2300">
    <property type="match status" value="1"/>
</dbReference>
<dbReference type="CDD" id="cd17624">
    <property type="entry name" value="REC_OmpR_PmrA-like"/>
    <property type="match status" value="1"/>
</dbReference>
<dbReference type="Pfam" id="PF00072">
    <property type="entry name" value="Response_reg"/>
    <property type="match status" value="1"/>
</dbReference>
<feature type="domain" description="OmpR/PhoB-type" evidence="5">
    <location>
        <begin position="124"/>
        <end position="219"/>
    </location>
</feature>
<proteinExistence type="predicted"/>
<dbReference type="InterPro" id="IPR036388">
    <property type="entry name" value="WH-like_DNA-bd_sf"/>
</dbReference>
<dbReference type="SUPFAM" id="SSF52172">
    <property type="entry name" value="CheY-like"/>
    <property type="match status" value="1"/>
</dbReference>
<evidence type="ECO:0000259" key="4">
    <source>
        <dbReference type="PROSITE" id="PS50110"/>
    </source>
</evidence>
<protein>
    <submittedName>
        <fullName evidence="6">Response regulator transcription factor</fullName>
    </submittedName>
</protein>
<dbReference type="Pfam" id="PF00486">
    <property type="entry name" value="Trans_reg_C"/>
    <property type="match status" value="1"/>
</dbReference>
<gene>
    <name evidence="6" type="ORF">EZI54_15140</name>
</gene>
<evidence type="ECO:0000256" key="3">
    <source>
        <dbReference type="PROSITE-ProRule" id="PRU01091"/>
    </source>
</evidence>
<dbReference type="SMART" id="SM00448">
    <property type="entry name" value="REC"/>
    <property type="match status" value="1"/>
</dbReference>
<dbReference type="PANTHER" id="PTHR48111">
    <property type="entry name" value="REGULATOR OF RPOS"/>
    <property type="match status" value="1"/>
</dbReference>
<comment type="caution">
    <text evidence="6">The sequence shown here is derived from an EMBL/GenBank/DDBJ whole genome shotgun (WGS) entry which is preliminary data.</text>
</comment>
<feature type="DNA-binding region" description="OmpR/PhoB-type" evidence="3">
    <location>
        <begin position="124"/>
        <end position="219"/>
    </location>
</feature>
<dbReference type="PROSITE" id="PS51755">
    <property type="entry name" value="OMPR_PHOB"/>
    <property type="match status" value="1"/>
</dbReference>
<reference evidence="6 7" key="1">
    <citation type="submission" date="2019-02" db="EMBL/GenBank/DDBJ databases">
        <title>Marinobacter halodurans sp. nov., a marine bacterium isolated from sea tidal flat.</title>
        <authorList>
            <person name="Yoo Y."/>
            <person name="Lee D.W."/>
            <person name="Kim B.S."/>
            <person name="Kim J.-J."/>
        </authorList>
    </citation>
    <scope>NUCLEOTIDE SEQUENCE [LARGE SCALE GENOMIC DNA]</scope>
    <source>
        <strain evidence="6 7">YJ-S3-2</strain>
    </source>
</reference>
<dbReference type="Gene3D" id="6.10.250.690">
    <property type="match status" value="1"/>
</dbReference>